<evidence type="ECO:0000313" key="7">
    <source>
        <dbReference type="Proteomes" id="UP000031036"/>
    </source>
</evidence>
<evidence type="ECO:0000256" key="1">
    <source>
        <dbReference type="ARBA" id="ARBA00004613"/>
    </source>
</evidence>
<feature type="signal peptide" evidence="5">
    <location>
        <begin position="1"/>
        <end position="18"/>
    </location>
</feature>
<sequence length="73" mass="8119">MDYRLVLLTLALIAICDGMRHQSIAVKGKLLCGTAPARNVRVKLWEEDSEMVHWGVCAAQWCARMVKSGRACS</sequence>
<proteinExistence type="inferred from homology"/>
<keyword evidence="3" id="KW-0964">Secreted</keyword>
<dbReference type="EMBL" id="JPKZ01000388">
    <property type="protein sequence ID" value="KHN87620.1"/>
    <property type="molecule type" value="Genomic_DNA"/>
</dbReference>
<comment type="subcellular location">
    <subcellularLocation>
        <location evidence="1">Secreted</location>
    </subcellularLocation>
</comment>
<evidence type="ECO:0000256" key="3">
    <source>
        <dbReference type="ARBA" id="ARBA00022525"/>
    </source>
</evidence>
<feature type="chain" id="PRO_5002080701" evidence="5">
    <location>
        <begin position="19"/>
        <end position="73"/>
    </location>
</feature>
<organism evidence="6 7">
    <name type="scientific">Toxocara canis</name>
    <name type="common">Canine roundworm</name>
    <dbReference type="NCBI Taxonomy" id="6265"/>
    <lineage>
        <taxon>Eukaryota</taxon>
        <taxon>Metazoa</taxon>
        <taxon>Ecdysozoa</taxon>
        <taxon>Nematoda</taxon>
        <taxon>Chromadorea</taxon>
        <taxon>Rhabditida</taxon>
        <taxon>Spirurina</taxon>
        <taxon>Ascaridomorpha</taxon>
        <taxon>Ascaridoidea</taxon>
        <taxon>Toxocaridae</taxon>
        <taxon>Toxocara</taxon>
    </lineage>
</organism>
<comment type="caution">
    <text evidence="6">The sequence shown here is derived from an EMBL/GenBank/DDBJ whole genome shotgun (WGS) entry which is preliminary data.</text>
</comment>
<keyword evidence="4 5" id="KW-0732">Signal</keyword>
<name>A0A0B2W362_TOXCA</name>
<gene>
    <name evidence="6" type="primary">ttr-46</name>
    <name evidence="6" type="ORF">Tcan_06356</name>
</gene>
<dbReference type="GO" id="GO:0009986">
    <property type="term" value="C:cell surface"/>
    <property type="evidence" value="ECO:0007669"/>
    <property type="project" value="InterPro"/>
</dbReference>
<comment type="similarity">
    <text evidence="2">Belongs to the nematode transthyretin-like family.</text>
</comment>
<protein>
    <submittedName>
        <fullName evidence="6">Transthyretin-like protein 46</fullName>
    </submittedName>
</protein>
<evidence type="ECO:0000256" key="5">
    <source>
        <dbReference type="SAM" id="SignalP"/>
    </source>
</evidence>
<reference evidence="6 7" key="1">
    <citation type="submission" date="2014-11" db="EMBL/GenBank/DDBJ databases">
        <title>Genetic blueprint of the zoonotic pathogen Toxocara canis.</title>
        <authorList>
            <person name="Zhu X.-Q."/>
            <person name="Korhonen P.K."/>
            <person name="Cai H."/>
            <person name="Young N.D."/>
            <person name="Nejsum P."/>
            <person name="von Samson-Himmelstjerna G."/>
            <person name="Boag P.R."/>
            <person name="Tan P."/>
            <person name="Li Q."/>
            <person name="Min J."/>
            <person name="Yang Y."/>
            <person name="Wang X."/>
            <person name="Fang X."/>
            <person name="Hall R.S."/>
            <person name="Hofmann A."/>
            <person name="Sternberg P.W."/>
            <person name="Jex A.R."/>
            <person name="Gasser R.B."/>
        </authorList>
    </citation>
    <scope>NUCLEOTIDE SEQUENCE [LARGE SCALE GENOMIC DNA]</scope>
    <source>
        <strain evidence="6">PN_DK_2014</strain>
    </source>
</reference>
<dbReference type="AlphaFoldDB" id="A0A0B2W362"/>
<keyword evidence="7" id="KW-1185">Reference proteome</keyword>
<dbReference type="OrthoDB" id="5865764at2759"/>
<dbReference type="InterPro" id="IPR038479">
    <property type="entry name" value="Transthyretin-like_sf"/>
</dbReference>
<accession>A0A0B2W362</accession>
<evidence type="ECO:0000313" key="6">
    <source>
        <dbReference type="EMBL" id="KHN87620.1"/>
    </source>
</evidence>
<dbReference type="InterPro" id="IPR001534">
    <property type="entry name" value="Transthyretin-like"/>
</dbReference>
<evidence type="ECO:0000256" key="4">
    <source>
        <dbReference type="ARBA" id="ARBA00022729"/>
    </source>
</evidence>
<dbReference type="Proteomes" id="UP000031036">
    <property type="component" value="Unassembled WGS sequence"/>
</dbReference>
<evidence type="ECO:0000256" key="2">
    <source>
        <dbReference type="ARBA" id="ARBA00010112"/>
    </source>
</evidence>
<dbReference type="Gene3D" id="2.60.40.3330">
    <property type="match status" value="1"/>
</dbReference>
<dbReference type="Pfam" id="PF01060">
    <property type="entry name" value="TTR-52"/>
    <property type="match status" value="1"/>
</dbReference>
<dbReference type="GO" id="GO:0005576">
    <property type="term" value="C:extracellular region"/>
    <property type="evidence" value="ECO:0007669"/>
    <property type="project" value="UniProtKB-SubCell"/>
</dbReference>